<dbReference type="EMBL" id="JAUEPN010000002">
    <property type="protein sequence ID" value="KAK3298951.1"/>
    <property type="molecule type" value="Genomic_DNA"/>
</dbReference>
<reference evidence="2" key="2">
    <citation type="submission" date="2023-06" db="EMBL/GenBank/DDBJ databases">
        <authorList>
            <consortium name="Lawrence Berkeley National Laboratory"/>
            <person name="Haridas S."/>
            <person name="Hensen N."/>
            <person name="Bonometti L."/>
            <person name="Westerberg I."/>
            <person name="Brannstrom I.O."/>
            <person name="Guillou S."/>
            <person name="Cros-Aarteil S."/>
            <person name="Calhoun S."/>
            <person name="Kuo A."/>
            <person name="Mondo S."/>
            <person name="Pangilinan J."/>
            <person name="Riley R."/>
            <person name="Labutti K."/>
            <person name="Andreopoulos B."/>
            <person name="Lipzen A."/>
            <person name="Chen C."/>
            <person name="Yanf M."/>
            <person name="Daum C."/>
            <person name="Ng V."/>
            <person name="Clum A."/>
            <person name="Steindorff A."/>
            <person name="Ohm R."/>
            <person name="Martin F."/>
            <person name="Silar P."/>
            <person name="Natvig D."/>
            <person name="Lalanne C."/>
            <person name="Gautier V."/>
            <person name="Ament-Velasquez S.L."/>
            <person name="Kruys A."/>
            <person name="Hutchinson M.I."/>
            <person name="Powell A.J."/>
            <person name="Barry K."/>
            <person name="Miller A.N."/>
            <person name="Grigoriev I.V."/>
            <person name="Debuchy R."/>
            <person name="Gladieux P."/>
            <person name="Thoren M.H."/>
            <person name="Johannesson H."/>
        </authorList>
    </citation>
    <scope>NUCLEOTIDE SEQUENCE</scope>
    <source>
        <strain evidence="2">CBS 168.71</strain>
    </source>
</reference>
<accession>A0AAE0LV97</accession>
<organism evidence="2 3">
    <name type="scientific">Chaetomium fimeti</name>
    <dbReference type="NCBI Taxonomy" id="1854472"/>
    <lineage>
        <taxon>Eukaryota</taxon>
        <taxon>Fungi</taxon>
        <taxon>Dikarya</taxon>
        <taxon>Ascomycota</taxon>
        <taxon>Pezizomycotina</taxon>
        <taxon>Sordariomycetes</taxon>
        <taxon>Sordariomycetidae</taxon>
        <taxon>Sordariales</taxon>
        <taxon>Chaetomiaceae</taxon>
        <taxon>Chaetomium</taxon>
    </lineage>
</organism>
<sequence length="452" mass="46396">MRTSVSACRKSIVPAPPPPPCVTVPTAGCRGREPRGGRVGGVPSGARVCPHLTTASPPAVLPPMQVHAASSSNHLDGRTHLAEMAPVGYPSFLLVLLQAWRAVGLPQAITARAESSCFPTTTTVYGIPTAITDFGSFVSSMNGQYSTSGVPFSGTRVPFFTSVVEVSPGKLYTGYGYYDSEALKSAGYSIVTSVVTTTTCLTTSASPTLPPSPTGSLCSPHGDHWHCEPYPSSTQPPDAGECEPHGDHWHCPPGVPEPTTPPPVDTTTTSPPPAGECEPHGDHWHCPPGVPEPTTPPPVDTPTTSPPPAGECEPHGDHWHCPPGVPEPTTPPPSPSAEPTNPPAEGECEPHGDHWHCPPGVPEPTTPPGSTPTDTPGDDDSGECEPHGDHWHCPDGIPEPTTPPPGGTVPSPTRSSTASSAVVTAGVGRVGVPGALGWAGLVVGGLGMLVVL</sequence>
<comment type="caution">
    <text evidence="2">The sequence shown here is derived from an EMBL/GenBank/DDBJ whole genome shotgun (WGS) entry which is preliminary data.</text>
</comment>
<feature type="region of interest" description="Disordered" evidence="1">
    <location>
        <begin position="229"/>
        <end position="420"/>
    </location>
</feature>
<feature type="compositionally biased region" description="Pro residues" evidence="1">
    <location>
        <begin position="359"/>
        <end position="370"/>
    </location>
</feature>
<protein>
    <submittedName>
        <fullName evidence="2">Uncharacterized protein</fullName>
    </submittedName>
</protein>
<evidence type="ECO:0000256" key="1">
    <source>
        <dbReference type="SAM" id="MobiDB-lite"/>
    </source>
</evidence>
<evidence type="ECO:0000313" key="3">
    <source>
        <dbReference type="Proteomes" id="UP001278766"/>
    </source>
</evidence>
<evidence type="ECO:0000313" key="2">
    <source>
        <dbReference type="EMBL" id="KAK3298951.1"/>
    </source>
</evidence>
<dbReference type="Proteomes" id="UP001278766">
    <property type="component" value="Unassembled WGS sequence"/>
</dbReference>
<keyword evidence="3" id="KW-1185">Reference proteome</keyword>
<reference evidence="2" key="1">
    <citation type="journal article" date="2023" name="Mol. Phylogenet. Evol.">
        <title>Genome-scale phylogeny and comparative genomics of the fungal order Sordariales.</title>
        <authorList>
            <person name="Hensen N."/>
            <person name="Bonometti L."/>
            <person name="Westerberg I."/>
            <person name="Brannstrom I.O."/>
            <person name="Guillou S."/>
            <person name="Cros-Aarteil S."/>
            <person name="Calhoun S."/>
            <person name="Haridas S."/>
            <person name="Kuo A."/>
            <person name="Mondo S."/>
            <person name="Pangilinan J."/>
            <person name="Riley R."/>
            <person name="LaButti K."/>
            <person name="Andreopoulos B."/>
            <person name="Lipzen A."/>
            <person name="Chen C."/>
            <person name="Yan M."/>
            <person name="Daum C."/>
            <person name="Ng V."/>
            <person name="Clum A."/>
            <person name="Steindorff A."/>
            <person name="Ohm R.A."/>
            <person name="Martin F."/>
            <person name="Silar P."/>
            <person name="Natvig D.O."/>
            <person name="Lalanne C."/>
            <person name="Gautier V."/>
            <person name="Ament-Velasquez S.L."/>
            <person name="Kruys A."/>
            <person name="Hutchinson M.I."/>
            <person name="Powell A.J."/>
            <person name="Barry K."/>
            <person name="Miller A.N."/>
            <person name="Grigoriev I.V."/>
            <person name="Debuchy R."/>
            <person name="Gladieux P."/>
            <person name="Hiltunen Thoren M."/>
            <person name="Johannesson H."/>
        </authorList>
    </citation>
    <scope>NUCLEOTIDE SEQUENCE</scope>
    <source>
        <strain evidence="2">CBS 168.71</strain>
    </source>
</reference>
<feature type="compositionally biased region" description="Pro residues" evidence="1">
    <location>
        <begin position="253"/>
        <end position="274"/>
    </location>
</feature>
<feature type="compositionally biased region" description="Pro residues" evidence="1">
    <location>
        <begin position="323"/>
        <end position="342"/>
    </location>
</feature>
<feature type="compositionally biased region" description="Pro residues" evidence="1">
    <location>
        <begin position="288"/>
        <end position="309"/>
    </location>
</feature>
<dbReference type="AlphaFoldDB" id="A0AAE0LV97"/>
<dbReference type="GeneID" id="87845844"/>
<gene>
    <name evidence="2" type="ORF">B0H64DRAFT_86096</name>
</gene>
<feature type="compositionally biased region" description="Low complexity" evidence="1">
    <location>
        <begin position="408"/>
        <end position="420"/>
    </location>
</feature>
<dbReference type="RefSeq" id="XP_062662465.1">
    <property type="nucleotide sequence ID" value="XM_062808896.1"/>
</dbReference>
<proteinExistence type="predicted"/>
<feature type="compositionally biased region" description="Basic and acidic residues" evidence="1">
    <location>
        <begin position="384"/>
        <end position="393"/>
    </location>
</feature>
<name>A0AAE0LV97_9PEZI</name>